<dbReference type="InterPro" id="IPR004304">
    <property type="entry name" value="FmdA_AmdA"/>
</dbReference>
<accession>A0A438FBP3</accession>
<evidence type="ECO:0000313" key="1">
    <source>
        <dbReference type="EMBL" id="RVW57413.1"/>
    </source>
</evidence>
<name>A0A438FBP3_VITVI</name>
<dbReference type="PANTHER" id="PTHR31891:SF1">
    <property type="entry name" value="FORMAMIDASE C869.04-RELATED"/>
    <property type="match status" value="1"/>
</dbReference>
<dbReference type="AlphaFoldDB" id="A0A438FBP3"/>
<dbReference type="Proteomes" id="UP000288805">
    <property type="component" value="Unassembled WGS sequence"/>
</dbReference>
<dbReference type="EMBL" id="QGNW01001055">
    <property type="protein sequence ID" value="RVW57413.1"/>
    <property type="molecule type" value="Genomic_DNA"/>
</dbReference>
<gene>
    <name evidence="1" type="primary">fmdA_3</name>
    <name evidence="1" type="ORF">CK203_078836</name>
</gene>
<proteinExistence type="predicted"/>
<comment type="caution">
    <text evidence="1">The sequence shown here is derived from an EMBL/GenBank/DDBJ whole genome shotgun (WGS) entry which is preliminary data.</text>
</comment>
<dbReference type="PANTHER" id="PTHR31891">
    <property type="entry name" value="FORMAMIDASE C869.04-RELATED"/>
    <property type="match status" value="1"/>
</dbReference>
<dbReference type="GO" id="GO:0016811">
    <property type="term" value="F:hydrolase activity, acting on carbon-nitrogen (but not peptide) bonds, in linear amides"/>
    <property type="evidence" value="ECO:0007669"/>
    <property type="project" value="InterPro"/>
</dbReference>
<organism evidence="1 2">
    <name type="scientific">Vitis vinifera</name>
    <name type="common">Grape</name>
    <dbReference type="NCBI Taxonomy" id="29760"/>
    <lineage>
        <taxon>Eukaryota</taxon>
        <taxon>Viridiplantae</taxon>
        <taxon>Streptophyta</taxon>
        <taxon>Embryophyta</taxon>
        <taxon>Tracheophyta</taxon>
        <taxon>Spermatophyta</taxon>
        <taxon>Magnoliopsida</taxon>
        <taxon>eudicotyledons</taxon>
        <taxon>Gunneridae</taxon>
        <taxon>Pentapetalae</taxon>
        <taxon>rosids</taxon>
        <taxon>Vitales</taxon>
        <taxon>Vitaceae</taxon>
        <taxon>Viteae</taxon>
        <taxon>Vitis</taxon>
    </lineage>
</organism>
<dbReference type="SUPFAM" id="SSF141130">
    <property type="entry name" value="Acetamidase/Formamidase-like"/>
    <property type="match status" value="2"/>
</dbReference>
<protein>
    <submittedName>
        <fullName evidence="1">Formamidase</fullName>
    </submittedName>
</protein>
<evidence type="ECO:0000313" key="2">
    <source>
        <dbReference type="Proteomes" id="UP000288805"/>
    </source>
</evidence>
<dbReference type="Gene3D" id="2.60.120.580">
    <property type="entry name" value="Acetamidase/Formamidase-like domains"/>
    <property type="match status" value="1"/>
</dbReference>
<reference evidence="1 2" key="1">
    <citation type="journal article" date="2018" name="PLoS Genet.">
        <title>Population sequencing reveals clonal diversity and ancestral inbreeding in the grapevine cultivar Chardonnay.</title>
        <authorList>
            <person name="Roach M.J."/>
            <person name="Johnson D.L."/>
            <person name="Bohlmann J."/>
            <person name="van Vuuren H.J."/>
            <person name="Jones S.J."/>
            <person name="Pretorius I.S."/>
            <person name="Schmidt S.A."/>
            <person name="Borneman A.R."/>
        </authorList>
    </citation>
    <scope>NUCLEOTIDE SEQUENCE [LARGE SCALE GENOMIC DNA]</scope>
    <source>
        <strain evidence="2">cv. Chardonnay</strain>
        <tissue evidence="1">Leaf</tissue>
    </source>
</reference>
<dbReference type="Pfam" id="PF03069">
    <property type="entry name" value="FmdA_AmdA"/>
    <property type="match status" value="2"/>
</dbReference>
<sequence length="517" mass="57313">MRSPKSLEFTTSSMAPSAPRLIVPIDLKKKPWEQKLPLHNRWHPQIPPVAEVMAGEYFRVEMVDANGGNIKDDNSSLDVKLIDSSSFHFLSGPIRVLDVDGVPAKPGDLLAVEICNLGPLPGDEWGYTATLDRENGGGFLTDHFPCATKAIWYFEGIYAYSPHIPGVRFPGLTHPGVIGTAPSMELLNIWNERERQLEENGLKTLKLCEVLHSRPLANLPSTKGCHLGKIQQGTPEWERIAREAARTTPGRENGGNCDIKNLSRGSKIYLPVFVDGANLSTGDMHFSQGDGEVSFCGAIEMNGFLELKYISHLSLSPSSFYIYIRNFAPDGWLKHGLPNMENLRSNFQLIQDNCICSIDIRCEIIRGGMKEYLTPMGPTPLHVNPIFEIGPVEPRFSEWLVFEGISVDESGRQHYLDASVAYKRAVLNAIDYLSKFGYSKEQMYLLLSCCPCEGRISGIVDSPNAVATLAIPTAIFDQDIRPKTKVPVGPRLVRKPDVLRCTYDGNLPTTKNPASIM</sequence>